<dbReference type="Pfam" id="PF13392">
    <property type="entry name" value="HNH_3"/>
    <property type="match status" value="1"/>
</dbReference>
<dbReference type="InterPro" id="IPR003615">
    <property type="entry name" value="HNH_nuc"/>
</dbReference>
<keyword evidence="2" id="KW-0378">Hydrolase</keyword>
<evidence type="ECO:0000313" key="3">
    <source>
        <dbReference type="Proteomes" id="UP000006292"/>
    </source>
</evidence>
<dbReference type="SUPFAM" id="SSF54060">
    <property type="entry name" value="His-Me finger endonucleases"/>
    <property type="match status" value="1"/>
</dbReference>
<proteinExistence type="predicted"/>
<dbReference type="InterPro" id="IPR044925">
    <property type="entry name" value="His-Me_finger_sf"/>
</dbReference>
<evidence type="ECO:0000259" key="1">
    <source>
        <dbReference type="Pfam" id="PF13392"/>
    </source>
</evidence>
<dbReference type="Proteomes" id="UP000006292">
    <property type="component" value="Genome"/>
</dbReference>
<dbReference type="Gene3D" id="3.90.75.20">
    <property type="match status" value="1"/>
</dbReference>
<dbReference type="EMBL" id="JN797798">
    <property type="protein sequence ID" value="AEW47706.1"/>
    <property type="molecule type" value="Genomic_DNA"/>
</dbReference>
<organism evidence="2 3">
    <name type="scientific">Bacillus phage BCU4</name>
    <dbReference type="NCBI Taxonomy" id="1126951"/>
    <lineage>
        <taxon>Viruses</taxon>
        <taxon>Duplodnaviria</taxon>
        <taxon>Heunggongvirae</taxon>
        <taxon>Uroviricota</taxon>
        <taxon>Caudoviricetes</taxon>
        <taxon>Herelleviridae</taxon>
        <taxon>Bastillevirinae</taxon>
        <taxon>Tsarbombavirus</taxon>
        <taxon>Tsarbombavirus BCP78</taxon>
    </lineage>
</organism>
<accession>J9PRF1</accession>
<name>J9PRF1_9CAUD</name>
<reference evidence="2 3" key="1">
    <citation type="submission" date="2011-09" db="EMBL/GenBank/DDBJ databases">
        <title>Complete Genome Sequence of Bacillus cereus Bacteriophage BCU4.</title>
        <authorList>
            <person name="Lee J.-H."/>
            <person name="Shin H."/>
            <person name="Son B."/>
            <person name="Ryu S."/>
        </authorList>
    </citation>
    <scope>NUCLEOTIDE SEQUENCE [LARGE SCALE GENOMIC DNA]</scope>
</reference>
<dbReference type="GO" id="GO:0004519">
    <property type="term" value="F:endonuclease activity"/>
    <property type="evidence" value="ECO:0007669"/>
    <property type="project" value="UniProtKB-KW"/>
</dbReference>
<sequence length="181" mass="21155">MDLRNLEKLKPFIEMHEKGEIVYNDGALYRKVKRFNQFKTVKLDEPELMRFDSPRGYWRVSHKGVTCYEHIVIYAIFHGIESMKDFECIDHIDTNKKNNKIYNLEGVTIEENNGRAKEKGLLKSLKGSDNGSSILTEDQVKLIRSTYSTGSYTQREVGKMFNIDQSTVCDIVNKKRWKHVN</sequence>
<evidence type="ECO:0000313" key="2">
    <source>
        <dbReference type="EMBL" id="AEW47706.1"/>
    </source>
</evidence>
<keyword evidence="2" id="KW-0540">Nuclease</keyword>
<gene>
    <name evidence="2" type="ORF">BCU4_0200</name>
</gene>
<feature type="domain" description="HNH nuclease" evidence="1">
    <location>
        <begin position="68"/>
        <end position="113"/>
    </location>
</feature>
<keyword evidence="2" id="KW-0255">Endonuclease</keyword>
<protein>
    <submittedName>
        <fullName evidence="2">Putative HNH endonuclease 1</fullName>
    </submittedName>
</protein>
<dbReference type="Gene3D" id="1.10.10.60">
    <property type="entry name" value="Homeodomain-like"/>
    <property type="match status" value="1"/>
</dbReference>